<proteinExistence type="predicted"/>
<evidence type="ECO:0000256" key="1">
    <source>
        <dbReference type="ARBA" id="ARBA00004370"/>
    </source>
</evidence>
<evidence type="ECO:0000256" key="7">
    <source>
        <dbReference type="ARBA" id="ARBA00023136"/>
    </source>
</evidence>
<feature type="compositionally biased region" description="Low complexity" evidence="9">
    <location>
        <begin position="104"/>
        <end position="124"/>
    </location>
</feature>
<feature type="domain" description="Cadherin" evidence="11">
    <location>
        <begin position="457"/>
        <end position="559"/>
    </location>
</feature>
<feature type="region of interest" description="Disordered" evidence="9">
    <location>
        <begin position="259"/>
        <end position="289"/>
    </location>
</feature>
<feature type="region of interest" description="Disordered" evidence="9">
    <location>
        <begin position="307"/>
        <end position="330"/>
    </location>
</feature>
<feature type="transmembrane region" description="Helical" evidence="10">
    <location>
        <begin position="988"/>
        <end position="1011"/>
    </location>
</feature>
<organism evidence="12 13">
    <name type="scientific">Teladorsagia circumcincta</name>
    <name type="common">Brown stomach worm</name>
    <name type="synonym">Ostertagia circumcincta</name>
    <dbReference type="NCBI Taxonomy" id="45464"/>
    <lineage>
        <taxon>Eukaryota</taxon>
        <taxon>Metazoa</taxon>
        <taxon>Ecdysozoa</taxon>
        <taxon>Nematoda</taxon>
        <taxon>Chromadorea</taxon>
        <taxon>Rhabditida</taxon>
        <taxon>Rhabditina</taxon>
        <taxon>Rhabditomorpha</taxon>
        <taxon>Strongyloidea</taxon>
        <taxon>Trichostrongylidae</taxon>
        <taxon>Teladorsagia</taxon>
    </lineage>
</organism>
<evidence type="ECO:0000256" key="2">
    <source>
        <dbReference type="ARBA" id="ARBA00022692"/>
    </source>
</evidence>
<protein>
    <submittedName>
        <fullName evidence="12">Cadherin domain protein</fullName>
    </submittedName>
</protein>
<feature type="region of interest" description="Disordered" evidence="9">
    <location>
        <begin position="87"/>
        <end position="139"/>
    </location>
</feature>
<feature type="compositionally biased region" description="Polar residues" evidence="9">
    <location>
        <begin position="87"/>
        <end position="103"/>
    </location>
</feature>
<dbReference type="InterPro" id="IPR015919">
    <property type="entry name" value="Cadherin-like_sf"/>
</dbReference>
<dbReference type="AlphaFoldDB" id="A0A2G9UJ64"/>
<dbReference type="GO" id="GO:0007156">
    <property type="term" value="P:homophilic cell adhesion via plasma membrane adhesion molecules"/>
    <property type="evidence" value="ECO:0007669"/>
    <property type="project" value="InterPro"/>
</dbReference>
<dbReference type="InterPro" id="IPR002126">
    <property type="entry name" value="Cadherin-like_dom"/>
</dbReference>
<keyword evidence="13" id="KW-1185">Reference proteome</keyword>
<evidence type="ECO:0000256" key="4">
    <source>
        <dbReference type="ARBA" id="ARBA00022837"/>
    </source>
</evidence>
<reference evidence="12 13" key="1">
    <citation type="submission" date="2015-09" db="EMBL/GenBank/DDBJ databases">
        <title>Draft genome of the parasitic nematode Teladorsagia circumcincta isolate WARC Sus (inbred).</title>
        <authorList>
            <person name="Mitreva M."/>
        </authorList>
    </citation>
    <scope>NUCLEOTIDE SEQUENCE [LARGE SCALE GENOMIC DNA]</scope>
    <source>
        <strain evidence="12 13">S</strain>
    </source>
</reference>
<dbReference type="PRINTS" id="PR00205">
    <property type="entry name" value="CADHERIN"/>
</dbReference>
<dbReference type="CDD" id="cd11304">
    <property type="entry name" value="Cadherin_repeat"/>
    <property type="match status" value="5"/>
</dbReference>
<evidence type="ECO:0000256" key="10">
    <source>
        <dbReference type="SAM" id="Phobius"/>
    </source>
</evidence>
<feature type="domain" description="Cadherin" evidence="11">
    <location>
        <begin position="778"/>
        <end position="893"/>
    </location>
</feature>
<dbReference type="OrthoDB" id="6252479at2759"/>
<dbReference type="GO" id="GO:0005509">
    <property type="term" value="F:calcium ion binding"/>
    <property type="evidence" value="ECO:0007669"/>
    <property type="project" value="UniProtKB-UniRule"/>
</dbReference>
<dbReference type="Proteomes" id="UP000230423">
    <property type="component" value="Unassembled WGS sequence"/>
</dbReference>
<evidence type="ECO:0000313" key="13">
    <source>
        <dbReference type="Proteomes" id="UP000230423"/>
    </source>
</evidence>
<keyword evidence="3" id="KW-0677">Repeat</keyword>
<keyword evidence="4 8" id="KW-0106">Calcium</keyword>
<feature type="domain" description="Cadherin" evidence="11">
    <location>
        <begin position="2"/>
        <end position="82"/>
    </location>
</feature>
<evidence type="ECO:0000256" key="9">
    <source>
        <dbReference type="SAM" id="MobiDB-lite"/>
    </source>
</evidence>
<dbReference type="Pfam" id="PF00028">
    <property type="entry name" value="Cadherin"/>
    <property type="match status" value="1"/>
</dbReference>
<evidence type="ECO:0000256" key="3">
    <source>
        <dbReference type="ARBA" id="ARBA00022737"/>
    </source>
</evidence>
<evidence type="ECO:0000256" key="8">
    <source>
        <dbReference type="PROSITE-ProRule" id="PRU00043"/>
    </source>
</evidence>
<dbReference type="GO" id="GO:0005886">
    <property type="term" value="C:plasma membrane"/>
    <property type="evidence" value="ECO:0007669"/>
    <property type="project" value="InterPro"/>
</dbReference>
<evidence type="ECO:0000256" key="6">
    <source>
        <dbReference type="ARBA" id="ARBA00022989"/>
    </source>
</evidence>
<dbReference type="SUPFAM" id="SSF49313">
    <property type="entry name" value="Cadherin-like"/>
    <property type="match status" value="5"/>
</dbReference>
<gene>
    <name evidence="12" type="ORF">TELCIR_07863</name>
</gene>
<dbReference type="Gene3D" id="2.60.40.60">
    <property type="entry name" value="Cadherins"/>
    <property type="match status" value="5"/>
</dbReference>
<dbReference type="PROSITE" id="PS00232">
    <property type="entry name" value="CADHERIN_1"/>
    <property type="match status" value="2"/>
</dbReference>
<keyword evidence="7 10" id="KW-0472">Membrane</keyword>
<dbReference type="InterPro" id="IPR020894">
    <property type="entry name" value="Cadherin_CS"/>
</dbReference>
<feature type="domain" description="Cadherin" evidence="11">
    <location>
        <begin position="356"/>
        <end position="456"/>
    </location>
</feature>
<dbReference type="PANTHER" id="PTHR24025">
    <property type="entry name" value="DESMOGLEIN FAMILY MEMBER"/>
    <property type="match status" value="1"/>
</dbReference>
<evidence type="ECO:0000256" key="5">
    <source>
        <dbReference type="ARBA" id="ARBA00022889"/>
    </source>
</evidence>
<dbReference type="PROSITE" id="PS50268">
    <property type="entry name" value="CADHERIN_2"/>
    <property type="match status" value="5"/>
</dbReference>
<evidence type="ECO:0000259" key="11">
    <source>
        <dbReference type="PROSITE" id="PS50268"/>
    </source>
</evidence>
<dbReference type="InterPro" id="IPR050971">
    <property type="entry name" value="Cadherin-domain_protein"/>
</dbReference>
<dbReference type="GO" id="GO:0005911">
    <property type="term" value="C:cell-cell junction"/>
    <property type="evidence" value="ECO:0007669"/>
    <property type="project" value="TreeGrafter"/>
</dbReference>
<keyword evidence="5" id="KW-0130">Cell adhesion</keyword>
<keyword evidence="2 10" id="KW-0812">Transmembrane</keyword>
<keyword evidence="6 10" id="KW-1133">Transmembrane helix</keyword>
<sequence>MYSIEPPEFRNLFAVDAEGQLSVRVPISELKQSLYSFLIVAEDQGNPIMSTFTNIRVRVQEYDAAVVTSNSVEGTISTVPAQATSRLPSTLGASSTVGENSLETTSAPETTASATASTTASTTTQEVDHPTSTSAAPREVHFTRPKYTYAIRSDSRVGTYLGRVGVDDREGVELAFETSKLFSIDKDGSIRTAAIFDGPIKVEDKILADAIVAEADFVVHVIAPASVSVSSTTPSTTQGVTADTEIPFVTGTLITTADTESSMGTRPQSPTPTTAEITSRTTSQSTAGTVESTLTAWSNSATVATEFTTKEEPSTSGSSSSVTTIPQSTQPHYTTITTETIPPNQPSTSSTAFSFSRPMYFAFVPEGQYSNGIRLSVKPEAFSVNRNTTVRYEIDDSAGRVPFFVTTDGQLIIFDVDRETRSSYMFPIKATSPEFGTATAMVNVTILDVNDNYPTFDAAPSAIGVFNDVAVGTPLLHLTAHDRDADNYGTVVYGIEEPDTPFEIDSNDGNLFVAKPLASNLVTEFPLTVFARDKGRPSLRSTHKITVHVFDPSAEQPIFPNELPEKVVFVGTQPGTEVETILAGPTINTKPTQDKILYGLVDNHGGLFEIEDGGRLVLGRRPTEAESNRYVQLNVTAENSHGKTWVLLNVFVEGQPTTPGGSTVTQSPTATSSCYFPTKVYNAEIMENRKGRTRVAKVTSSCENDDDFELNSTSGEIYAVRSLDREKRSFHFLYISVSGGSIGNRNRVARQNPIIEQAMAKLTESQTLVVVRVLDENDNPPRFLHLNEDESMTAVVDWQARLFSPVLRLEAKDADERAELSYSLTGADHEYFLVNTTSGLVILAKTLSDFSGEFLEFSASVSDGVHQAQVPIKVYVISPSSSLVQLTAEKPHSQIDQVSVERTLNELTGLDNRLLAKQPYVDGQGHADPTRSHLYVYALDRKTLIPLPKEELAKILESHSASLLSSPSKISDVAMLSPPPVAISTFDLILAIVCAILLLLLLLACCLLSSYCKR</sequence>
<dbReference type="PANTHER" id="PTHR24025:SF31">
    <property type="entry name" value="NEURAL-CADHERIN"/>
    <property type="match status" value="1"/>
</dbReference>
<accession>A0A2G9UJ64</accession>
<dbReference type="SMART" id="SM00112">
    <property type="entry name" value="CA"/>
    <property type="match status" value="4"/>
</dbReference>
<feature type="compositionally biased region" description="Low complexity" evidence="9">
    <location>
        <begin position="314"/>
        <end position="330"/>
    </location>
</feature>
<dbReference type="EMBL" id="KZ346324">
    <property type="protein sequence ID" value="PIO70284.1"/>
    <property type="molecule type" value="Genomic_DNA"/>
</dbReference>
<comment type="subcellular location">
    <subcellularLocation>
        <location evidence="1">Membrane</location>
    </subcellularLocation>
</comment>
<evidence type="ECO:0000313" key="12">
    <source>
        <dbReference type="EMBL" id="PIO70284.1"/>
    </source>
</evidence>
<name>A0A2G9UJ64_TELCI</name>
<feature type="domain" description="Cadherin" evidence="11">
    <location>
        <begin position="708"/>
        <end position="783"/>
    </location>
</feature>